<dbReference type="PANTHER" id="PTHR46901:SF2">
    <property type="entry name" value="GH04942P"/>
    <property type="match status" value="1"/>
</dbReference>
<organism evidence="1 2">
    <name type="scientific">Phlebotomus papatasi</name>
    <name type="common">Sandfly</name>
    <dbReference type="NCBI Taxonomy" id="29031"/>
    <lineage>
        <taxon>Eukaryota</taxon>
        <taxon>Metazoa</taxon>
        <taxon>Ecdysozoa</taxon>
        <taxon>Arthropoda</taxon>
        <taxon>Hexapoda</taxon>
        <taxon>Insecta</taxon>
        <taxon>Pterygota</taxon>
        <taxon>Neoptera</taxon>
        <taxon>Endopterygota</taxon>
        <taxon>Diptera</taxon>
        <taxon>Nematocera</taxon>
        <taxon>Psychodoidea</taxon>
        <taxon>Psychodidae</taxon>
        <taxon>Phlebotomus</taxon>
        <taxon>Phlebotomus</taxon>
    </lineage>
</organism>
<sequence length="118" mass="13545">MAINLASKSLFNNLWILLNVLLVVLDSRVYGHVALTFPPARKYDLDFLDNSRTKGPCGMPKVPRRRRMLMLCNQFSCLKQCNGYRCEYVNGDAICCGLSIAEEKFLDKFLEKVSIEYE</sequence>
<reference evidence="1" key="1">
    <citation type="submission" date="2022-08" db="UniProtKB">
        <authorList>
            <consortium name="EnsemblMetazoa"/>
        </authorList>
    </citation>
    <scope>IDENTIFICATION</scope>
    <source>
        <strain evidence="1">Israel</strain>
    </source>
</reference>
<dbReference type="EMBL" id="AJVK01007481">
    <property type="status" value="NOT_ANNOTATED_CDS"/>
    <property type="molecule type" value="Genomic_DNA"/>
</dbReference>
<protein>
    <submittedName>
        <fullName evidence="1">Uncharacterized protein</fullName>
    </submittedName>
</protein>
<proteinExistence type="predicted"/>
<evidence type="ECO:0000313" key="2">
    <source>
        <dbReference type="Proteomes" id="UP000092462"/>
    </source>
</evidence>
<dbReference type="EnsemblMetazoa" id="PPAI009954-RA">
    <property type="protein sequence ID" value="PPAI009954-PA"/>
    <property type="gene ID" value="PPAI009954"/>
</dbReference>
<name>A0A1B0DNA9_PHLPP</name>
<dbReference type="VEuPathDB" id="VectorBase:PPAI009954"/>
<dbReference type="EMBL" id="AJVK01007484">
    <property type="status" value="NOT_ANNOTATED_CDS"/>
    <property type="molecule type" value="Genomic_DNA"/>
</dbReference>
<dbReference type="EMBL" id="AJVK01007482">
    <property type="status" value="NOT_ANNOTATED_CDS"/>
    <property type="molecule type" value="Genomic_DNA"/>
</dbReference>
<accession>A0A1B0DNA9</accession>
<evidence type="ECO:0000313" key="1">
    <source>
        <dbReference type="EnsemblMetazoa" id="PPAI009954-PA"/>
    </source>
</evidence>
<dbReference type="Proteomes" id="UP000092462">
    <property type="component" value="Unassembled WGS sequence"/>
</dbReference>
<dbReference type="VEuPathDB" id="VectorBase:PPAPM1_001441"/>
<dbReference type="AlphaFoldDB" id="A0A1B0DNA9"/>
<keyword evidence="2" id="KW-1185">Reference proteome</keyword>
<dbReference type="EMBL" id="AJVK01007483">
    <property type="status" value="NOT_ANNOTATED_CDS"/>
    <property type="molecule type" value="Genomic_DNA"/>
</dbReference>
<dbReference type="PANTHER" id="PTHR46901">
    <property type="entry name" value="GH04942P"/>
    <property type="match status" value="1"/>
</dbReference>